<dbReference type="EMBL" id="CP019607">
    <property type="protein sequence ID" value="AQP52318.1"/>
    <property type="molecule type" value="Genomic_DNA"/>
</dbReference>
<dbReference type="STRING" id="399497.BW733_17290"/>
<sequence>MPNQQWQGHQQGPPQQGASGWQANPQRGWQGPPPQQPYGAPSRKSNRLPLIVAAVLVAVALIGVGAWFLTRPAATPPTVDPSTPSASQPLEPRPTPTVAKRDLTFDDLPQEVNGWRAKPAGTGAYYITEGREAPHGGDALITVTGVNTGLTAEAAASGMAGLVESSDGHVVCVPEDTVGDTSCFIDTSTFTIIIASATPADGISLEEVQAIADAIAAKYP</sequence>
<organism evidence="3 4">
    <name type="scientific">Tessaracoccus flavescens</name>
    <dbReference type="NCBI Taxonomy" id="399497"/>
    <lineage>
        <taxon>Bacteria</taxon>
        <taxon>Bacillati</taxon>
        <taxon>Actinomycetota</taxon>
        <taxon>Actinomycetes</taxon>
        <taxon>Propionibacteriales</taxon>
        <taxon>Propionibacteriaceae</taxon>
        <taxon>Tessaracoccus</taxon>
    </lineage>
</organism>
<name>A0A1Q2D1R3_9ACTN</name>
<keyword evidence="2" id="KW-0812">Transmembrane</keyword>
<feature type="transmembrane region" description="Helical" evidence="2">
    <location>
        <begin position="48"/>
        <end position="69"/>
    </location>
</feature>
<proteinExistence type="predicted"/>
<dbReference type="Proteomes" id="UP000188235">
    <property type="component" value="Chromosome"/>
</dbReference>
<evidence type="ECO:0000256" key="2">
    <source>
        <dbReference type="SAM" id="Phobius"/>
    </source>
</evidence>
<dbReference type="KEGG" id="tfa:BW733_17290"/>
<evidence type="ECO:0000256" key="1">
    <source>
        <dbReference type="SAM" id="MobiDB-lite"/>
    </source>
</evidence>
<reference evidence="3 4" key="1">
    <citation type="journal article" date="2008" name="Int. J. Syst. Evol. Microbiol.">
        <title>Tessaracoccus flavescens sp. nov., isolated from marine sediment.</title>
        <authorList>
            <person name="Lee D.W."/>
            <person name="Lee S.D."/>
        </authorList>
    </citation>
    <scope>NUCLEOTIDE SEQUENCE [LARGE SCALE GENOMIC DNA]</scope>
    <source>
        <strain evidence="3 4">SST-39T</strain>
    </source>
</reference>
<gene>
    <name evidence="3" type="ORF">BW733_17290</name>
</gene>
<feature type="region of interest" description="Disordered" evidence="1">
    <location>
        <begin position="75"/>
        <end position="99"/>
    </location>
</feature>
<evidence type="ECO:0000313" key="3">
    <source>
        <dbReference type="EMBL" id="AQP52318.1"/>
    </source>
</evidence>
<keyword evidence="2" id="KW-1133">Transmembrane helix</keyword>
<protein>
    <submittedName>
        <fullName evidence="3">Uncharacterized protein</fullName>
    </submittedName>
</protein>
<evidence type="ECO:0000313" key="4">
    <source>
        <dbReference type="Proteomes" id="UP000188235"/>
    </source>
</evidence>
<keyword evidence="4" id="KW-1185">Reference proteome</keyword>
<feature type="region of interest" description="Disordered" evidence="1">
    <location>
        <begin position="1"/>
        <end position="44"/>
    </location>
</feature>
<keyword evidence="2" id="KW-0472">Membrane</keyword>
<dbReference type="AlphaFoldDB" id="A0A1Q2D1R3"/>
<dbReference type="RefSeq" id="WP_077352454.1">
    <property type="nucleotide sequence ID" value="NZ_CP019607.1"/>
</dbReference>
<feature type="compositionally biased region" description="Low complexity" evidence="1">
    <location>
        <begin position="1"/>
        <end position="30"/>
    </location>
</feature>
<accession>A0A1Q2D1R3</accession>